<feature type="chain" id="PRO_5031158393" evidence="1">
    <location>
        <begin position="19"/>
        <end position="191"/>
    </location>
</feature>
<dbReference type="RefSeq" id="WP_176006233.1">
    <property type="nucleotide sequence ID" value="NZ_JABWMI010000011.1"/>
</dbReference>
<accession>A0A7Y8Y2P9</accession>
<evidence type="ECO:0000313" key="2">
    <source>
        <dbReference type="EMBL" id="NYA71427.1"/>
    </source>
</evidence>
<sequence>MYRILPLLFFICSLPASAQEAKQFYSKEFNWRMDFPSGFQTVSTAEDAQYQKKGKEMMEKAMAMEIENHAKLLFSLKSDDFNHMEANYQPFDEAVDGNYSESVQLVAEAMIQTLSAQIPRERIKSEVTNETIGGLNFHVLRITVAIPNKFDMQMHMHSRLFGNKELAVNLIYIDAQKGKLMFDAWKNSTFN</sequence>
<dbReference type="Proteomes" id="UP000535020">
    <property type="component" value="Unassembled WGS sequence"/>
</dbReference>
<proteinExistence type="predicted"/>
<evidence type="ECO:0000256" key="1">
    <source>
        <dbReference type="SAM" id="SignalP"/>
    </source>
</evidence>
<dbReference type="EMBL" id="JACBJI010000004">
    <property type="protein sequence ID" value="NYA71427.1"/>
    <property type="molecule type" value="Genomic_DNA"/>
</dbReference>
<feature type="signal peptide" evidence="1">
    <location>
        <begin position="1"/>
        <end position="18"/>
    </location>
</feature>
<gene>
    <name evidence="2" type="ORF">HZF10_10875</name>
</gene>
<dbReference type="AlphaFoldDB" id="A0A7Y8Y2P9"/>
<name>A0A7Y8Y2P9_9FLAO</name>
<keyword evidence="1" id="KW-0732">Signal</keyword>
<protein>
    <submittedName>
        <fullName evidence="2">Uncharacterized protein</fullName>
    </submittedName>
</protein>
<comment type="caution">
    <text evidence="2">The sequence shown here is derived from an EMBL/GenBank/DDBJ whole genome shotgun (WGS) entry which is preliminary data.</text>
</comment>
<keyword evidence="3" id="KW-1185">Reference proteome</keyword>
<reference evidence="2 3" key="1">
    <citation type="submission" date="2020-07" db="EMBL/GenBank/DDBJ databases">
        <authorList>
            <person name="Sun Q."/>
        </authorList>
    </citation>
    <scope>NUCLEOTIDE SEQUENCE [LARGE SCALE GENOMIC DNA]</scope>
    <source>
        <strain evidence="2 3">MAH-1</strain>
    </source>
</reference>
<organism evidence="2 3">
    <name type="scientific">Flavobacterium agri</name>
    <dbReference type="NCBI Taxonomy" id="2743471"/>
    <lineage>
        <taxon>Bacteria</taxon>
        <taxon>Pseudomonadati</taxon>
        <taxon>Bacteroidota</taxon>
        <taxon>Flavobacteriia</taxon>
        <taxon>Flavobacteriales</taxon>
        <taxon>Flavobacteriaceae</taxon>
        <taxon>Flavobacterium</taxon>
    </lineage>
</organism>
<evidence type="ECO:0000313" key="3">
    <source>
        <dbReference type="Proteomes" id="UP000535020"/>
    </source>
</evidence>